<dbReference type="Proteomes" id="UP000276901">
    <property type="component" value="Unassembled WGS sequence"/>
</dbReference>
<dbReference type="AlphaFoldDB" id="A0AAE6X668"/>
<dbReference type="RefSeq" id="WP_123956090.1">
    <property type="nucleotide sequence ID" value="NZ_CP015029.1"/>
</dbReference>
<evidence type="ECO:0000313" key="3">
    <source>
        <dbReference type="EMBL" id="RPE96184.1"/>
    </source>
</evidence>
<reference evidence="3 4" key="2">
    <citation type="submission" date="2018-11" db="EMBL/GenBank/DDBJ databases">
        <title>Genomic Encyclopedia of Type Strains, Phase IV (KMG-IV): sequencing the most valuable type-strain genomes for metagenomic binning, comparative biology and taxonomic classification.</title>
        <authorList>
            <person name="Goeker M."/>
        </authorList>
    </citation>
    <scope>NUCLEOTIDE SEQUENCE [LARGE SCALE GENOMIC DNA]</scope>
    <source>
        <strain evidence="3 4">DSM 25797</strain>
    </source>
</reference>
<dbReference type="Pfam" id="PF03889">
    <property type="entry name" value="ArfA"/>
    <property type="match status" value="1"/>
</dbReference>
<organism evidence="2 5">
    <name type="scientific">Frederiksenia canicola</name>
    <dbReference type="NCBI Taxonomy" id="123824"/>
    <lineage>
        <taxon>Bacteria</taxon>
        <taxon>Pseudomonadati</taxon>
        <taxon>Pseudomonadota</taxon>
        <taxon>Gammaproteobacteria</taxon>
        <taxon>Pasteurellales</taxon>
        <taxon>Pasteurellaceae</taxon>
        <taxon>Frederiksenia</taxon>
    </lineage>
</organism>
<dbReference type="GO" id="GO:0072344">
    <property type="term" value="P:rescue of stalled ribosome"/>
    <property type="evidence" value="ECO:0007669"/>
    <property type="project" value="InterPro"/>
</dbReference>
<dbReference type="InterPro" id="IPR005589">
    <property type="entry name" value="ArfA"/>
</dbReference>
<evidence type="ECO:0000313" key="5">
    <source>
        <dbReference type="Proteomes" id="UP000502287"/>
    </source>
</evidence>
<gene>
    <name evidence="2" type="ORF">A4G17_07935</name>
    <name evidence="3" type="ORF">EDC49_0571</name>
</gene>
<dbReference type="KEGG" id="fcl:A4G17_07935"/>
<proteinExistence type="predicted"/>
<keyword evidence="4" id="KW-1185">Reference proteome</keyword>
<evidence type="ECO:0000256" key="1">
    <source>
        <dbReference type="SAM" id="MobiDB-lite"/>
    </source>
</evidence>
<sequence length="76" mass="8884">MKKSEKSTHYAHQRGEIQESAMKALVTDKLFRSRVERNRKGKGSYQRNAKHRKGYANGENPFKSIQVNISKWVFLC</sequence>
<dbReference type="Proteomes" id="UP000502287">
    <property type="component" value="Chromosome"/>
</dbReference>
<dbReference type="EMBL" id="CP015029">
    <property type="protein sequence ID" value="QIM65378.1"/>
    <property type="molecule type" value="Genomic_DNA"/>
</dbReference>
<evidence type="ECO:0000313" key="4">
    <source>
        <dbReference type="Proteomes" id="UP000276901"/>
    </source>
</evidence>
<dbReference type="EMBL" id="RKQT01000001">
    <property type="protein sequence ID" value="RPE96184.1"/>
    <property type="molecule type" value="Genomic_DNA"/>
</dbReference>
<accession>A0AAE6X668</accession>
<evidence type="ECO:0000313" key="2">
    <source>
        <dbReference type="EMBL" id="QIM65378.1"/>
    </source>
</evidence>
<feature type="region of interest" description="Disordered" evidence="1">
    <location>
        <begin position="32"/>
        <end position="60"/>
    </location>
</feature>
<protein>
    <submittedName>
        <fullName evidence="3">Alternative ribosome-rescue factor</fullName>
    </submittedName>
</protein>
<name>A0AAE6X668_9PAST</name>
<reference evidence="2 5" key="1">
    <citation type="submission" date="2016-03" db="EMBL/GenBank/DDBJ databases">
        <authorList>
            <person name="Hansen M.J."/>
            <person name="Bojesen A.M."/>
            <person name="Planet P."/>
        </authorList>
    </citation>
    <scope>NUCLEOTIDE SEQUENCE [LARGE SCALE GENOMIC DNA]</scope>
    <source>
        <strain evidence="2 5">HPA 21</strain>
    </source>
</reference>
<feature type="compositionally biased region" description="Basic residues" evidence="1">
    <location>
        <begin position="39"/>
        <end position="54"/>
    </location>
</feature>